<dbReference type="RefSeq" id="WP_343059246.1">
    <property type="nucleotide sequence ID" value="NZ_JACHNA010000001.1"/>
</dbReference>
<reference evidence="3 4" key="1">
    <citation type="submission" date="2020-08" db="EMBL/GenBank/DDBJ databases">
        <title>Sequencing the genomes of 1000 actinobacteria strains.</title>
        <authorList>
            <person name="Klenk H.-P."/>
        </authorList>
    </citation>
    <scope>NUCLEOTIDE SEQUENCE [LARGE SCALE GENOMIC DNA]</scope>
    <source>
        <strain evidence="3 4">DSM 23974</strain>
    </source>
</reference>
<feature type="region of interest" description="Disordered" evidence="1">
    <location>
        <begin position="90"/>
        <end position="141"/>
    </location>
</feature>
<keyword evidence="2" id="KW-1133">Transmembrane helix</keyword>
<accession>A0A7W7GM22</accession>
<dbReference type="EMBL" id="JACHNA010000001">
    <property type="protein sequence ID" value="MBB4734604.1"/>
    <property type="molecule type" value="Genomic_DNA"/>
</dbReference>
<evidence type="ECO:0000313" key="4">
    <source>
        <dbReference type="Proteomes" id="UP000540191"/>
    </source>
</evidence>
<dbReference type="AlphaFoldDB" id="A0A7W7GM22"/>
<comment type="caution">
    <text evidence="3">The sequence shown here is derived from an EMBL/GenBank/DDBJ whole genome shotgun (WGS) entry which is preliminary data.</text>
</comment>
<keyword evidence="2" id="KW-0472">Membrane</keyword>
<proteinExistence type="predicted"/>
<evidence type="ECO:0000256" key="1">
    <source>
        <dbReference type="SAM" id="MobiDB-lite"/>
    </source>
</evidence>
<feature type="compositionally biased region" description="Basic and acidic residues" evidence="1">
    <location>
        <begin position="132"/>
        <end position="141"/>
    </location>
</feature>
<dbReference type="Proteomes" id="UP000540191">
    <property type="component" value="Unassembled WGS sequence"/>
</dbReference>
<keyword evidence="2" id="KW-0812">Transmembrane</keyword>
<gene>
    <name evidence="3" type="ORF">HDA30_000112</name>
</gene>
<keyword evidence="4" id="KW-1185">Reference proteome</keyword>
<sequence length="141" mass="15370">MNTWTDLPLALTAPLTRIVLGADAQNEAPAPAVPEPTLRPGLDKTDITPGIEGFLFTALMVAMAVIVLRLMVRSVRRVQQRSPDAEAMLVERHQGHLTPEQRAAGEQLDADAGDRLARLQAKYPGYLAEPTPEPREPDTGR</sequence>
<evidence type="ECO:0000313" key="3">
    <source>
        <dbReference type="EMBL" id="MBB4734604.1"/>
    </source>
</evidence>
<protein>
    <submittedName>
        <fullName evidence="3">Uncharacterized protein</fullName>
    </submittedName>
</protein>
<organism evidence="3 4">
    <name type="scientific">Micrococcus cohnii</name>
    <dbReference type="NCBI Taxonomy" id="993416"/>
    <lineage>
        <taxon>Bacteria</taxon>
        <taxon>Bacillati</taxon>
        <taxon>Actinomycetota</taxon>
        <taxon>Actinomycetes</taxon>
        <taxon>Micrococcales</taxon>
        <taxon>Micrococcaceae</taxon>
        <taxon>Micrococcus</taxon>
    </lineage>
</organism>
<name>A0A7W7GM22_9MICC</name>
<feature type="transmembrane region" description="Helical" evidence="2">
    <location>
        <begin position="53"/>
        <end position="72"/>
    </location>
</feature>
<evidence type="ECO:0000256" key="2">
    <source>
        <dbReference type="SAM" id="Phobius"/>
    </source>
</evidence>